<protein>
    <recommendedName>
        <fullName evidence="1">NAD-dependent epimerase/dehydratase domain-containing protein</fullName>
    </recommendedName>
</protein>
<dbReference type="GO" id="GO:0004029">
    <property type="term" value="F:aldehyde dehydrogenase (NAD+) activity"/>
    <property type="evidence" value="ECO:0007669"/>
    <property type="project" value="TreeGrafter"/>
</dbReference>
<gene>
    <name evidence="2" type="ORF">LTRI10_LOCUS43971</name>
</gene>
<evidence type="ECO:0000313" key="2">
    <source>
        <dbReference type="EMBL" id="CAL1404085.1"/>
    </source>
</evidence>
<dbReference type="InterPro" id="IPR001509">
    <property type="entry name" value="Epimerase_deHydtase"/>
</dbReference>
<reference evidence="2 3" key="1">
    <citation type="submission" date="2024-04" db="EMBL/GenBank/DDBJ databases">
        <authorList>
            <person name="Fracassetti M."/>
        </authorList>
    </citation>
    <scope>NUCLEOTIDE SEQUENCE [LARGE SCALE GENOMIC DNA]</scope>
</reference>
<proteinExistence type="predicted"/>
<keyword evidence="3" id="KW-1185">Reference proteome</keyword>
<name>A0AAV2G0D5_9ROSI</name>
<dbReference type="Proteomes" id="UP001497516">
    <property type="component" value="Chromosome 7"/>
</dbReference>
<dbReference type="Gene3D" id="3.40.50.720">
    <property type="entry name" value="NAD(P)-binding Rossmann-like Domain"/>
    <property type="match status" value="1"/>
</dbReference>
<dbReference type="InterPro" id="IPR036291">
    <property type="entry name" value="NAD(P)-bd_dom_sf"/>
</dbReference>
<dbReference type="FunFam" id="3.40.50.720:FF:000425">
    <property type="entry name" value="NAD(P)-binding Rossmann-fold superfamily protein"/>
    <property type="match status" value="1"/>
</dbReference>
<dbReference type="PANTHER" id="PTHR48079">
    <property type="entry name" value="PROTEIN YEEZ"/>
    <property type="match status" value="1"/>
</dbReference>
<dbReference type="Pfam" id="PF01370">
    <property type="entry name" value="Epimerase"/>
    <property type="match status" value="1"/>
</dbReference>
<organism evidence="2 3">
    <name type="scientific">Linum trigynum</name>
    <dbReference type="NCBI Taxonomy" id="586398"/>
    <lineage>
        <taxon>Eukaryota</taxon>
        <taxon>Viridiplantae</taxon>
        <taxon>Streptophyta</taxon>
        <taxon>Embryophyta</taxon>
        <taxon>Tracheophyta</taxon>
        <taxon>Spermatophyta</taxon>
        <taxon>Magnoliopsida</taxon>
        <taxon>eudicotyledons</taxon>
        <taxon>Gunneridae</taxon>
        <taxon>Pentapetalae</taxon>
        <taxon>rosids</taxon>
        <taxon>fabids</taxon>
        <taxon>Malpighiales</taxon>
        <taxon>Linaceae</taxon>
        <taxon>Linum</taxon>
    </lineage>
</organism>
<dbReference type="SUPFAM" id="SSF51735">
    <property type="entry name" value="NAD(P)-binding Rossmann-fold domains"/>
    <property type="match status" value="1"/>
</dbReference>
<accession>A0AAV2G0D5</accession>
<dbReference type="InterPro" id="IPR051783">
    <property type="entry name" value="NAD(P)-dependent_oxidoreduct"/>
</dbReference>
<evidence type="ECO:0000259" key="1">
    <source>
        <dbReference type="Pfam" id="PF01370"/>
    </source>
</evidence>
<feature type="domain" description="NAD-dependent epimerase/dehydratase" evidence="1">
    <location>
        <begin position="3"/>
        <end position="232"/>
    </location>
</feature>
<dbReference type="EMBL" id="OZ034820">
    <property type="protein sequence ID" value="CAL1404085.1"/>
    <property type="molecule type" value="Genomic_DNA"/>
</dbReference>
<dbReference type="GO" id="GO:0005737">
    <property type="term" value="C:cytoplasm"/>
    <property type="evidence" value="ECO:0007669"/>
    <property type="project" value="TreeGrafter"/>
</dbReference>
<dbReference type="CDD" id="cd05228">
    <property type="entry name" value="AR_FR_like_1_SDR_e"/>
    <property type="match status" value="1"/>
</dbReference>
<sequence length="335" mass="36247">MRVVVTGASGYVGDRLCHALVERGHSVRALVRHTSDVSSLPPHSDNFELAYGDITNYRSLLDAFHGCDAVFHAAALTEPWLPDPTQFFAVNVEGLRNVVRAATATGTVKKLVCTLSASALGPTDGYVADEEQVHPEKTYCSEYERSQVAALKVAQQAASDGVPIVVVYLGIVYGPGKLTASNVVAHLLVELFGGGLLARAGFEKDIFSFSHIDDVVKGHIAAMDKGKAGETYMLTGENASFASLLDMAAAIAGTRKPSLKIPLWVFEILGWLLILVSRITGRPPLVSPSVVHVLRCQWAYSCEKAKRDLGYSPRGLKDGLLDVLPWLRSRELINY</sequence>
<dbReference type="AlphaFoldDB" id="A0AAV2G0D5"/>
<dbReference type="PANTHER" id="PTHR48079:SF6">
    <property type="entry name" value="NAD(P)-BINDING DOMAIN-CONTAINING PROTEIN-RELATED"/>
    <property type="match status" value="1"/>
</dbReference>
<evidence type="ECO:0000313" key="3">
    <source>
        <dbReference type="Proteomes" id="UP001497516"/>
    </source>
</evidence>